<organism evidence="1 2">
    <name type="scientific">Ricinus communis</name>
    <name type="common">Castor bean</name>
    <dbReference type="NCBI Taxonomy" id="3988"/>
    <lineage>
        <taxon>Eukaryota</taxon>
        <taxon>Viridiplantae</taxon>
        <taxon>Streptophyta</taxon>
        <taxon>Embryophyta</taxon>
        <taxon>Tracheophyta</taxon>
        <taxon>Spermatophyta</taxon>
        <taxon>Magnoliopsida</taxon>
        <taxon>eudicotyledons</taxon>
        <taxon>Gunneridae</taxon>
        <taxon>Pentapetalae</taxon>
        <taxon>rosids</taxon>
        <taxon>fabids</taxon>
        <taxon>Malpighiales</taxon>
        <taxon>Euphorbiaceae</taxon>
        <taxon>Acalyphoideae</taxon>
        <taxon>Acalypheae</taxon>
        <taxon>Ricinus</taxon>
    </lineage>
</organism>
<name>B9RB29_RICCO</name>
<accession>B9RB29</accession>
<evidence type="ECO:0000313" key="1">
    <source>
        <dbReference type="EMBL" id="EEF52006.1"/>
    </source>
</evidence>
<protein>
    <submittedName>
        <fullName evidence="1">Uncharacterized protein</fullName>
    </submittedName>
</protein>
<reference evidence="2" key="1">
    <citation type="journal article" date="2010" name="Nat. Biotechnol.">
        <title>Draft genome sequence of the oilseed species Ricinus communis.</title>
        <authorList>
            <person name="Chan A.P."/>
            <person name="Crabtree J."/>
            <person name="Zhao Q."/>
            <person name="Lorenzi H."/>
            <person name="Orvis J."/>
            <person name="Puiu D."/>
            <person name="Melake-Berhan A."/>
            <person name="Jones K.M."/>
            <person name="Redman J."/>
            <person name="Chen G."/>
            <person name="Cahoon E.B."/>
            <person name="Gedil M."/>
            <person name="Stanke M."/>
            <person name="Haas B.J."/>
            <person name="Wortman J.R."/>
            <person name="Fraser-Liggett C.M."/>
            <person name="Ravel J."/>
            <person name="Rabinowicz P.D."/>
        </authorList>
    </citation>
    <scope>NUCLEOTIDE SEQUENCE [LARGE SCALE GENOMIC DNA]</scope>
    <source>
        <strain evidence="2">cv. Hale</strain>
    </source>
</reference>
<dbReference type="InParanoid" id="B9RB29"/>
<dbReference type="AlphaFoldDB" id="B9RB29"/>
<dbReference type="Proteomes" id="UP000008311">
    <property type="component" value="Unassembled WGS sequence"/>
</dbReference>
<proteinExistence type="predicted"/>
<gene>
    <name evidence="1" type="ORF">RCOM_1510630</name>
</gene>
<dbReference type="EMBL" id="EQ973773">
    <property type="protein sequence ID" value="EEF52006.1"/>
    <property type="molecule type" value="Genomic_DNA"/>
</dbReference>
<evidence type="ECO:0000313" key="2">
    <source>
        <dbReference type="Proteomes" id="UP000008311"/>
    </source>
</evidence>
<keyword evidence="2" id="KW-1185">Reference proteome</keyword>
<sequence length="59" mass="7055">MKTQNSDLYKQQKIESFAAANQVERHKLQRMSWRQGAEWLLVAITTESKSVSLWLRYRN</sequence>